<evidence type="ECO:0000313" key="2">
    <source>
        <dbReference type="EMBL" id="KPJ04431.1"/>
    </source>
</evidence>
<evidence type="ECO:0000313" key="3">
    <source>
        <dbReference type="Proteomes" id="UP000053268"/>
    </source>
</evidence>
<proteinExistence type="predicted"/>
<gene>
    <name evidence="2" type="ORF">RR46_01896</name>
</gene>
<dbReference type="EMBL" id="KQ458981">
    <property type="protein sequence ID" value="KPJ04431.1"/>
    <property type="molecule type" value="Genomic_DNA"/>
</dbReference>
<feature type="region of interest" description="Disordered" evidence="1">
    <location>
        <begin position="18"/>
        <end position="60"/>
    </location>
</feature>
<feature type="compositionally biased region" description="Basic and acidic residues" evidence="1">
    <location>
        <begin position="43"/>
        <end position="55"/>
    </location>
</feature>
<keyword evidence="3" id="KW-1185">Reference proteome</keyword>
<name>A0A194QLV8_PAPXU</name>
<feature type="region of interest" description="Disordered" evidence="1">
    <location>
        <begin position="103"/>
        <end position="129"/>
    </location>
</feature>
<feature type="compositionally biased region" description="Acidic residues" evidence="1">
    <location>
        <begin position="18"/>
        <end position="27"/>
    </location>
</feature>
<protein>
    <submittedName>
        <fullName evidence="2">Uncharacterized protein</fullName>
    </submittedName>
</protein>
<reference evidence="2 3" key="1">
    <citation type="journal article" date="2015" name="Nat. Commun.">
        <title>Outbred genome sequencing and CRISPR/Cas9 gene editing in butterflies.</title>
        <authorList>
            <person name="Li X."/>
            <person name="Fan D."/>
            <person name="Zhang W."/>
            <person name="Liu G."/>
            <person name="Zhang L."/>
            <person name="Zhao L."/>
            <person name="Fang X."/>
            <person name="Chen L."/>
            <person name="Dong Y."/>
            <person name="Chen Y."/>
            <person name="Ding Y."/>
            <person name="Zhao R."/>
            <person name="Feng M."/>
            <person name="Zhu Y."/>
            <person name="Feng Y."/>
            <person name="Jiang X."/>
            <person name="Zhu D."/>
            <person name="Xiang H."/>
            <person name="Feng X."/>
            <person name="Li S."/>
            <person name="Wang J."/>
            <person name="Zhang G."/>
            <person name="Kronforst M.R."/>
            <person name="Wang W."/>
        </authorList>
    </citation>
    <scope>NUCLEOTIDE SEQUENCE [LARGE SCALE GENOMIC DNA]</scope>
    <source>
        <strain evidence="2">Ya'a_city_454_Px</strain>
        <tissue evidence="2">Whole body</tissue>
    </source>
</reference>
<dbReference type="Proteomes" id="UP000053268">
    <property type="component" value="Unassembled WGS sequence"/>
</dbReference>
<organism evidence="2 3">
    <name type="scientific">Papilio xuthus</name>
    <name type="common">Asian swallowtail butterfly</name>
    <dbReference type="NCBI Taxonomy" id="66420"/>
    <lineage>
        <taxon>Eukaryota</taxon>
        <taxon>Metazoa</taxon>
        <taxon>Ecdysozoa</taxon>
        <taxon>Arthropoda</taxon>
        <taxon>Hexapoda</taxon>
        <taxon>Insecta</taxon>
        <taxon>Pterygota</taxon>
        <taxon>Neoptera</taxon>
        <taxon>Endopterygota</taxon>
        <taxon>Lepidoptera</taxon>
        <taxon>Glossata</taxon>
        <taxon>Ditrysia</taxon>
        <taxon>Papilionoidea</taxon>
        <taxon>Papilionidae</taxon>
        <taxon>Papilioninae</taxon>
        <taxon>Papilio</taxon>
    </lineage>
</organism>
<accession>A0A194QLV8</accession>
<dbReference type="AlphaFoldDB" id="A0A194QLV8"/>
<evidence type="ECO:0000256" key="1">
    <source>
        <dbReference type="SAM" id="MobiDB-lite"/>
    </source>
</evidence>
<sequence length="129" mass="14409">MSDINKASYDMEEDISMSDYTCSEDEGTSGRRLGAAGAACTEDAARQNKEGDHNIPQRVGRHAGLEVRLLRPGGDPDRRWLRGHRHQEPFYYLRMLRTTCCTMTRSPPGPHSTRKLPSTGGEDFGPTTR</sequence>